<reference evidence="11 13" key="1">
    <citation type="journal article" date="2012" name="Nature">
        <title>Algal genomes reveal evolutionary mosaicism and the fate of nucleomorphs.</title>
        <authorList>
            <consortium name="DOE Joint Genome Institute"/>
            <person name="Curtis B.A."/>
            <person name="Tanifuji G."/>
            <person name="Burki F."/>
            <person name="Gruber A."/>
            <person name="Irimia M."/>
            <person name="Maruyama S."/>
            <person name="Arias M.C."/>
            <person name="Ball S.G."/>
            <person name="Gile G.H."/>
            <person name="Hirakawa Y."/>
            <person name="Hopkins J.F."/>
            <person name="Kuo A."/>
            <person name="Rensing S.A."/>
            <person name="Schmutz J."/>
            <person name="Symeonidi A."/>
            <person name="Elias M."/>
            <person name="Eveleigh R.J."/>
            <person name="Herman E.K."/>
            <person name="Klute M.J."/>
            <person name="Nakayama T."/>
            <person name="Obornik M."/>
            <person name="Reyes-Prieto A."/>
            <person name="Armbrust E.V."/>
            <person name="Aves S.J."/>
            <person name="Beiko R.G."/>
            <person name="Coutinho P."/>
            <person name="Dacks J.B."/>
            <person name="Durnford D.G."/>
            <person name="Fast N.M."/>
            <person name="Green B.R."/>
            <person name="Grisdale C.J."/>
            <person name="Hempel F."/>
            <person name="Henrissat B."/>
            <person name="Hoppner M.P."/>
            <person name="Ishida K."/>
            <person name="Kim E."/>
            <person name="Koreny L."/>
            <person name="Kroth P.G."/>
            <person name="Liu Y."/>
            <person name="Malik S.B."/>
            <person name="Maier U.G."/>
            <person name="McRose D."/>
            <person name="Mock T."/>
            <person name="Neilson J.A."/>
            <person name="Onodera N.T."/>
            <person name="Poole A.M."/>
            <person name="Pritham E.J."/>
            <person name="Richards T.A."/>
            <person name="Rocap G."/>
            <person name="Roy S.W."/>
            <person name="Sarai C."/>
            <person name="Schaack S."/>
            <person name="Shirato S."/>
            <person name="Slamovits C.H."/>
            <person name="Spencer D.F."/>
            <person name="Suzuki S."/>
            <person name="Worden A.Z."/>
            <person name="Zauner S."/>
            <person name="Barry K."/>
            <person name="Bell C."/>
            <person name="Bharti A.K."/>
            <person name="Crow J.A."/>
            <person name="Grimwood J."/>
            <person name="Kramer R."/>
            <person name="Lindquist E."/>
            <person name="Lucas S."/>
            <person name="Salamov A."/>
            <person name="McFadden G.I."/>
            <person name="Lane C.E."/>
            <person name="Keeling P.J."/>
            <person name="Gray M.W."/>
            <person name="Grigoriev I.V."/>
            <person name="Archibald J.M."/>
        </authorList>
    </citation>
    <scope>NUCLEOTIDE SEQUENCE</scope>
    <source>
        <strain evidence="11 13">CCMP2712</strain>
    </source>
</reference>
<dbReference type="CDD" id="cd18791">
    <property type="entry name" value="SF2_C_RHA"/>
    <property type="match status" value="1"/>
</dbReference>
<dbReference type="SMART" id="SM00847">
    <property type="entry name" value="HA2"/>
    <property type="match status" value="1"/>
</dbReference>
<dbReference type="HOGENOM" id="CLU_001832_5_11_1"/>
<evidence type="ECO:0000313" key="13">
    <source>
        <dbReference type="Proteomes" id="UP000011087"/>
    </source>
</evidence>
<comment type="catalytic activity">
    <reaction evidence="9">
        <text>ATP + H2O = ADP + phosphate + H(+)</text>
        <dbReference type="Rhea" id="RHEA:13065"/>
        <dbReference type="ChEBI" id="CHEBI:15377"/>
        <dbReference type="ChEBI" id="CHEBI:15378"/>
        <dbReference type="ChEBI" id="CHEBI:30616"/>
        <dbReference type="ChEBI" id="CHEBI:43474"/>
        <dbReference type="ChEBI" id="CHEBI:456216"/>
        <dbReference type="EC" id="3.6.4.13"/>
    </reaction>
</comment>
<keyword evidence="5" id="KW-0378">Hydrolase</keyword>
<dbReference type="GO" id="GO:0003723">
    <property type="term" value="F:RNA binding"/>
    <property type="evidence" value="ECO:0007669"/>
    <property type="project" value="TreeGrafter"/>
</dbReference>
<keyword evidence="3" id="KW-0507">mRNA processing</keyword>
<organism evidence="11">
    <name type="scientific">Guillardia theta (strain CCMP2712)</name>
    <name type="common">Cryptophyte</name>
    <dbReference type="NCBI Taxonomy" id="905079"/>
    <lineage>
        <taxon>Eukaryota</taxon>
        <taxon>Cryptophyceae</taxon>
        <taxon>Pyrenomonadales</taxon>
        <taxon>Geminigeraceae</taxon>
        <taxon>Guillardia</taxon>
    </lineage>
</organism>
<comment type="subcellular location">
    <subcellularLocation>
        <location evidence="1">Plastid</location>
        <location evidence="1">Chloroplast</location>
    </subcellularLocation>
</comment>
<sequence length="496" mass="56364">MEAEKYSEYFNKCPVFTVPGRTFPVEVLYTKAPESDYLDAALITVMQIHLAEPPGDILLFLTGQEEIDTACQILFERMKSLGKLAPKLNIFPVYSTLPSEMQTRIFDPTPIGERKVIVATNIAEASLTIDGIFYVVDPGFAKQKVFNPKTGVDALVVAPISQASAKQRAGRAGRTGPGKCYRLYTENAFKSEMMPMSVPEIQRANLGNTVLQLKAMGINDIIHFDFMDPPPIQTLVHAMETLYALGALDEEGLLTRLGRRMAEFPLDPTLSKILLAAVDLSCAEEILTIVAMLSVETLFYRPKDKAAEADQKKSKFYCPEGDHLMLLNVYEAWKRNKFSNPWCYENFLHARSLRRAQDVRKQILQIMDRHKLDIVSAGKNWNKVRKAIVSGFFHHAAKKDPQEVSFPPPPPPPPPSPFPFPTPPLMVIYHELVTTTKEYMRNIIQIEAKWLVEVAPRYYRAGDPTKLSKRKRQEKIEPLYNRFEEKDSWRLSKRRG</sequence>
<dbReference type="GO" id="GO:0003724">
    <property type="term" value="F:RNA helicase activity"/>
    <property type="evidence" value="ECO:0007669"/>
    <property type="project" value="UniProtKB-EC"/>
</dbReference>
<dbReference type="EMBL" id="JH993000">
    <property type="protein sequence ID" value="EKX45152.1"/>
    <property type="molecule type" value="Genomic_DNA"/>
</dbReference>
<dbReference type="PROSITE" id="PS51194">
    <property type="entry name" value="HELICASE_CTER"/>
    <property type="match status" value="1"/>
</dbReference>
<dbReference type="Pfam" id="PF07717">
    <property type="entry name" value="OB_NTP_bind"/>
    <property type="match status" value="1"/>
</dbReference>
<dbReference type="EC" id="3.6.4.13" evidence="2"/>
<dbReference type="FunFam" id="3.40.50.300:FF:000101">
    <property type="entry name" value="Pre-mRNA-splicing factor ATP-dependent RNA helicase"/>
    <property type="match status" value="1"/>
</dbReference>
<dbReference type="AlphaFoldDB" id="L1J9Z7"/>
<keyword evidence="4" id="KW-0547">Nucleotide-binding</keyword>
<keyword evidence="7" id="KW-0067">ATP-binding</keyword>
<dbReference type="InterPro" id="IPR011709">
    <property type="entry name" value="DEAD-box_helicase_OB_fold"/>
</dbReference>
<proteinExistence type="predicted"/>
<evidence type="ECO:0000256" key="9">
    <source>
        <dbReference type="ARBA" id="ARBA00047984"/>
    </source>
</evidence>
<reference evidence="12" key="3">
    <citation type="submission" date="2016-03" db="UniProtKB">
        <authorList>
            <consortium name="EnsemblProtists"/>
        </authorList>
    </citation>
    <scope>IDENTIFICATION</scope>
</reference>
<dbReference type="SUPFAM" id="SSF52540">
    <property type="entry name" value="P-loop containing nucleoside triphosphate hydrolases"/>
    <property type="match status" value="1"/>
</dbReference>
<dbReference type="InterPro" id="IPR048333">
    <property type="entry name" value="HA2_WH"/>
</dbReference>
<dbReference type="Pfam" id="PF21010">
    <property type="entry name" value="HA2_C"/>
    <property type="match status" value="1"/>
</dbReference>
<dbReference type="FunFam" id="1.20.120.1080:FF:000001">
    <property type="entry name" value="Pre-mRNA-splicing factor ATP-dependent RNA helicase"/>
    <property type="match status" value="1"/>
</dbReference>
<dbReference type="Gene3D" id="1.20.120.1080">
    <property type="match status" value="1"/>
</dbReference>
<accession>L1J9Z7</accession>
<evidence type="ECO:0000256" key="8">
    <source>
        <dbReference type="ARBA" id="ARBA00023187"/>
    </source>
</evidence>
<keyword evidence="13" id="KW-1185">Reference proteome</keyword>
<dbReference type="InterPro" id="IPR001650">
    <property type="entry name" value="Helicase_C-like"/>
</dbReference>
<dbReference type="Gene3D" id="3.40.50.300">
    <property type="entry name" value="P-loop containing nucleotide triphosphate hydrolases"/>
    <property type="match status" value="1"/>
</dbReference>
<dbReference type="PANTHER" id="PTHR18934:SF85">
    <property type="entry name" value="ATP-DEPENDENT RNA HELICASE DHX8"/>
    <property type="match status" value="1"/>
</dbReference>
<dbReference type="OMA" id="APECHEN"/>
<dbReference type="InterPro" id="IPR027417">
    <property type="entry name" value="P-loop_NTPase"/>
</dbReference>
<dbReference type="EnsemblProtists" id="EKX45152">
    <property type="protein sequence ID" value="EKX45152"/>
    <property type="gene ID" value="GUITHDRAFT_71483"/>
</dbReference>
<evidence type="ECO:0000256" key="7">
    <source>
        <dbReference type="ARBA" id="ARBA00022840"/>
    </source>
</evidence>
<reference evidence="13" key="2">
    <citation type="submission" date="2012-11" db="EMBL/GenBank/DDBJ databases">
        <authorList>
            <person name="Kuo A."/>
            <person name="Curtis B.A."/>
            <person name="Tanifuji G."/>
            <person name="Burki F."/>
            <person name="Gruber A."/>
            <person name="Irimia M."/>
            <person name="Maruyama S."/>
            <person name="Arias M.C."/>
            <person name="Ball S.G."/>
            <person name="Gile G.H."/>
            <person name="Hirakawa Y."/>
            <person name="Hopkins J.F."/>
            <person name="Rensing S.A."/>
            <person name="Schmutz J."/>
            <person name="Symeonidi A."/>
            <person name="Elias M."/>
            <person name="Eveleigh R.J."/>
            <person name="Herman E.K."/>
            <person name="Klute M.J."/>
            <person name="Nakayama T."/>
            <person name="Obornik M."/>
            <person name="Reyes-Prieto A."/>
            <person name="Armbrust E.V."/>
            <person name="Aves S.J."/>
            <person name="Beiko R.G."/>
            <person name="Coutinho P."/>
            <person name="Dacks J.B."/>
            <person name="Durnford D.G."/>
            <person name="Fast N.M."/>
            <person name="Green B.R."/>
            <person name="Grisdale C."/>
            <person name="Hempe F."/>
            <person name="Henrissat B."/>
            <person name="Hoppner M.P."/>
            <person name="Ishida K.-I."/>
            <person name="Kim E."/>
            <person name="Koreny L."/>
            <person name="Kroth P.G."/>
            <person name="Liu Y."/>
            <person name="Malik S.-B."/>
            <person name="Maier U.G."/>
            <person name="McRose D."/>
            <person name="Mock T."/>
            <person name="Neilson J.A."/>
            <person name="Onodera N.T."/>
            <person name="Poole A.M."/>
            <person name="Pritham E.J."/>
            <person name="Richards T.A."/>
            <person name="Rocap G."/>
            <person name="Roy S.W."/>
            <person name="Sarai C."/>
            <person name="Schaack S."/>
            <person name="Shirato S."/>
            <person name="Slamovits C.H."/>
            <person name="Spencer D.F."/>
            <person name="Suzuki S."/>
            <person name="Worden A.Z."/>
            <person name="Zauner S."/>
            <person name="Barry K."/>
            <person name="Bell C."/>
            <person name="Bharti A.K."/>
            <person name="Crow J.A."/>
            <person name="Grimwood J."/>
            <person name="Kramer R."/>
            <person name="Lindquist E."/>
            <person name="Lucas S."/>
            <person name="Salamov A."/>
            <person name="McFadden G.I."/>
            <person name="Lane C.E."/>
            <person name="Keeling P.J."/>
            <person name="Gray M.W."/>
            <person name="Grigoriev I.V."/>
            <person name="Archibald J.M."/>
        </authorList>
    </citation>
    <scope>NUCLEOTIDE SEQUENCE</scope>
    <source>
        <strain evidence="13">CCMP2712</strain>
    </source>
</reference>
<dbReference type="PANTHER" id="PTHR18934">
    <property type="entry name" value="ATP-DEPENDENT RNA HELICASE"/>
    <property type="match status" value="1"/>
</dbReference>
<keyword evidence="8" id="KW-0508">mRNA splicing</keyword>
<evidence type="ECO:0000259" key="10">
    <source>
        <dbReference type="PROSITE" id="PS51194"/>
    </source>
</evidence>
<dbReference type="Pfam" id="PF00271">
    <property type="entry name" value="Helicase_C"/>
    <property type="match status" value="1"/>
</dbReference>
<dbReference type="STRING" id="905079.L1J9Z7"/>
<gene>
    <name evidence="11" type="ORF">GUITHDRAFT_71483</name>
</gene>
<dbReference type="OrthoDB" id="10253254at2759"/>
<dbReference type="eggNOG" id="KOG0922">
    <property type="taxonomic scope" value="Eukaryota"/>
</dbReference>
<dbReference type="GO" id="GO:0071013">
    <property type="term" value="C:catalytic step 2 spliceosome"/>
    <property type="evidence" value="ECO:0007669"/>
    <property type="project" value="TreeGrafter"/>
</dbReference>
<dbReference type="GO" id="GO:0016787">
    <property type="term" value="F:hydrolase activity"/>
    <property type="evidence" value="ECO:0007669"/>
    <property type="project" value="UniProtKB-KW"/>
</dbReference>
<evidence type="ECO:0000256" key="6">
    <source>
        <dbReference type="ARBA" id="ARBA00022806"/>
    </source>
</evidence>
<dbReference type="Proteomes" id="UP000011087">
    <property type="component" value="Unassembled WGS sequence"/>
</dbReference>
<evidence type="ECO:0000256" key="2">
    <source>
        <dbReference type="ARBA" id="ARBA00012552"/>
    </source>
</evidence>
<evidence type="ECO:0000256" key="3">
    <source>
        <dbReference type="ARBA" id="ARBA00022664"/>
    </source>
</evidence>
<keyword evidence="6" id="KW-0347">Helicase</keyword>
<dbReference type="GO" id="GO:0005524">
    <property type="term" value="F:ATP binding"/>
    <property type="evidence" value="ECO:0007669"/>
    <property type="project" value="UniProtKB-KW"/>
</dbReference>
<dbReference type="PaxDb" id="55529-EKX45152"/>
<evidence type="ECO:0000256" key="5">
    <source>
        <dbReference type="ARBA" id="ARBA00022801"/>
    </source>
</evidence>
<dbReference type="GO" id="GO:0009507">
    <property type="term" value="C:chloroplast"/>
    <property type="evidence" value="ECO:0007669"/>
    <property type="project" value="UniProtKB-SubCell"/>
</dbReference>
<dbReference type="GO" id="GO:0000390">
    <property type="term" value="P:spliceosomal complex disassembly"/>
    <property type="evidence" value="ECO:0007669"/>
    <property type="project" value="TreeGrafter"/>
</dbReference>
<dbReference type="RefSeq" id="XP_005832132.1">
    <property type="nucleotide sequence ID" value="XM_005832075.1"/>
</dbReference>
<name>L1J9Z7_GUITC</name>
<protein>
    <recommendedName>
        <fullName evidence="2">RNA helicase</fullName>
        <ecNumber evidence="2">3.6.4.13</ecNumber>
    </recommendedName>
</protein>
<evidence type="ECO:0000313" key="11">
    <source>
        <dbReference type="EMBL" id="EKX45152.1"/>
    </source>
</evidence>
<evidence type="ECO:0000256" key="1">
    <source>
        <dbReference type="ARBA" id="ARBA00004229"/>
    </source>
</evidence>
<feature type="domain" description="Helicase C-terminal" evidence="10">
    <location>
        <begin position="37"/>
        <end position="217"/>
    </location>
</feature>
<dbReference type="Pfam" id="PF04408">
    <property type="entry name" value="WHD_HA2"/>
    <property type="match status" value="1"/>
</dbReference>
<dbReference type="KEGG" id="gtt:GUITHDRAFT_71483"/>
<dbReference type="GeneID" id="17301945"/>
<evidence type="ECO:0000256" key="4">
    <source>
        <dbReference type="ARBA" id="ARBA00022741"/>
    </source>
</evidence>
<dbReference type="InterPro" id="IPR007502">
    <property type="entry name" value="Helicase-assoc_dom"/>
</dbReference>
<evidence type="ECO:0000313" key="12">
    <source>
        <dbReference type="EnsemblProtists" id="EKX45152"/>
    </source>
</evidence>
<dbReference type="SMART" id="SM00490">
    <property type="entry name" value="HELICc"/>
    <property type="match status" value="1"/>
</dbReference>